<sequence>MNSASIFSKFNLQKLNPPPTTKFLLLALTFTSLLLWYIKLQTYNQLIAEGQKDIDVQFIVVPLLQLIPNYTLSHPWTLITSIFIDTSFWRFCLSFGLLIISGRFIERSWSSVELLRFICIVCSITNLLTVLSVIVLNFTFGLEFFNIPIDGNLSLLVSFLVVFKQLIPEHSIILFKGTVHARVKHLPFATLSLITVGCLISGSAVVLLQSWLGFVVAWSYLRFYQSNVVDPLLPSNSVGIQRSQGDASETFALIHFFPALTHPVLSPLFTVVYDGLSSVGIVPQFNEQEVEQGNLIANRRLTGQAVSSRADADSRNAAERRRQVALKVLEERIGNTAASDSAASASAPVEDK</sequence>
<dbReference type="AlphaFoldDB" id="A0A9P8PXB8"/>
<evidence type="ECO:0000313" key="7">
    <source>
        <dbReference type="Proteomes" id="UP000774326"/>
    </source>
</evidence>
<name>A0A9P8PXB8_WICPI</name>
<dbReference type="GO" id="GO:0005794">
    <property type="term" value="C:Golgi apparatus"/>
    <property type="evidence" value="ECO:0007669"/>
    <property type="project" value="TreeGrafter"/>
</dbReference>
<keyword evidence="2 5" id="KW-0812">Transmembrane</keyword>
<keyword evidence="7" id="KW-1185">Reference proteome</keyword>
<protein>
    <submittedName>
        <fullName evidence="6">Uncharacterized protein</fullName>
    </submittedName>
</protein>
<evidence type="ECO:0000256" key="5">
    <source>
        <dbReference type="SAM" id="Phobius"/>
    </source>
</evidence>
<feature type="transmembrane region" description="Helical" evidence="5">
    <location>
        <begin position="88"/>
        <end position="105"/>
    </location>
</feature>
<comment type="caution">
    <text evidence="6">The sequence shown here is derived from an EMBL/GenBank/DDBJ whole genome shotgun (WGS) entry which is preliminary data.</text>
</comment>
<dbReference type="Proteomes" id="UP000774326">
    <property type="component" value="Unassembled WGS sequence"/>
</dbReference>
<accession>A0A9P8PXB8</accession>
<keyword evidence="4 5" id="KW-0472">Membrane</keyword>
<evidence type="ECO:0000256" key="2">
    <source>
        <dbReference type="ARBA" id="ARBA00022692"/>
    </source>
</evidence>
<dbReference type="PANTHER" id="PTHR13377:SF3">
    <property type="entry name" value="TRANSMEMBRANE PROTEIN 115"/>
    <property type="match status" value="1"/>
</dbReference>
<dbReference type="FunFam" id="1.20.1540.10:FF:000004">
    <property type="entry name" value="Transmembrane protein 115"/>
    <property type="match status" value="1"/>
</dbReference>
<feature type="transmembrane region" description="Helical" evidence="5">
    <location>
        <begin position="117"/>
        <end position="138"/>
    </location>
</feature>
<feature type="transmembrane region" description="Helical" evidence="5">
    <location>
        <begin position="20"/>
        <end position="38"/>
    </location>
</feature>
<dbReference type="EMBL" id="JAEUBG010004786">
    <property type="protein sequence ID" value="KAH3680066.1"/>
    <property type="molecule type" value="Genomic_DNA"/>
</dbReference>
<keyword evidence="3 5" id="KW-1133">Transmembrane helix</keyword>
<evidence type="ECO:0000256" key="4">
    <source>
        <dbReference type="ARBA" id="ARBA00023136"/>
    </source>
</evidence>
<dbReference type="OrthoDB" id="73612at2759"/>
<dbReference type="InterPro" id="IPR013861">
    <property type="entry name" value="TMEM115/Pdh1/Rbl19"/>
</dbReference>
<evidence type="ECO:0000256" key="1">
    <source>
        <dbReference type="ARBA" id="ARBA00004141"/>
    </source>
</evidence>
<dbReference type="GO" id="GO:0016020">
    <property type="term" value="C:membrane"/>
    <property type="evidence" value="ECO:0007669"/>
    <property type="project" value="UniProtKB-SubCell"/>
</dbReference>
<dbReference type="GO" id="GO:0006890">
    <property type="term" value="P:retrograde vesicle-mediated transport, Golgi to endoplasmic reticulum"/>
    <property type="evidence" value="ECO:0007669"/>
    <property type="project" value="InterPro"/>
</dbReference>
<reference evidence="6" key="2">
    <citation type="submission" date="2021-01" db="EMBL/GenBank/DDBJ databases">
        <authorList>
            <person name="Schikora-Tamarit M.A."/>
        </authorList>
    </citation>
    <scope>NUCLEOTIDE SEQUENCE</scope>
    <source>
        <strain evidence="6">CBS2887</strain>
    </source>
</reference>
<dbReference type="Pfam" id="PF08551">
    <property type="entry name" value="DUF1751"/>
    <property type="match status" value="1"/>
</dbReference>
<dbReference type="PANTHER" id="PTHR13377">
    <property type="entry name" value="PLACENTAL PROTEIN 6"/>
    <property type="match status" value="1"/>
</dbReference>
<dbReference type="InterPro" id="IPR035952">
    <property type="entry name" value="Rhomboid-like_sf"/>
</dbReference>
<reference evidence="6" key="1">
    <citation type="journal article" date="2021" name="Open Biol.">
        <title>Shared evolutionary footprints suggest mitochondrial oxidative damage underlies multiple complex I losses in fungi.</title>
        <authorList>
            <person name="Schikora-Tamarit M.A."/>
            <person name="Marcet-Houben M."/>
            <person name="Nosek J."/>
            <person name="Gabaldon T."/>
        </authorList>
    </citation>
    <scope>NUCLEOTIDE SEQUENCE</scope>
    <source>
        <strain evidence="6">CBS2887</strain>
    </source>
</reference>
<evidence type="ECO:0000313" key="6">
    <source>
        <dbReference type="EMBL" id="KAH3680066.1"/>
    </source>
</evidence>
<dbReference type="SMART" id="SM01160">
    <property type="entry name" value="DUF1751"/>
    <property type="match status" value="1"/>
</dbReference>
<comment type="subcellular location">
    <subcellularLocation>
        <location evidence="1">Membrane</location>
        <topology evidence="1">Multi-pass membrane protein</topology>
    </subcellularLocation>
</comment>
<feature type="transmembrane region" description="Helical" evidence="5">
    <location>
        <begin position="188"/>
        <end position="221"/>
    </location>
</feature>
<evidence type="ECO:0000256" key="3">
    <source>
        <dbReference type="ARBA" id="ARBA00022989"/>
    </source>
</evidence>
<dbReference type="SUPFAM" id="SSF144091">
    <property type="entry name" value="Rhomboid-like"/>
    <property type="match status" value="1"/>
</dbReference>
<proteinExistence type="predicted"/>
<gene>
    <name evidence="6" type="ORF">WICPIJ_008403</name>
</gene>
<organism evidence="6 7">
    <name type="scientific">Wickerhamomyces pijperi</name>
    <name type="common">Yeast</name>
    <name type="synonym">Pichia pijperi</name>
    <dbReference type="NCBI Taxonomy" id="599730"/>
    <lineage>
        <taxon>Eukaryota</taxon>
        <taxon>Fungi</taxon>
        <taxon>Dikarya</taxon>
        <taxon>Ascomycota</taxon>
        <taxon>Saccharomycotina</taxon>
        <taxon>Saccharomycetes</taxon>
        <taxon>Phaffomycetales</taxon>
        <taxon>Wickerhamomycetaceae</taxon>
        <taxon>Wickerhamomyces</taxon>
    </lineage>
</organism>